<evidence type="ECO:0000256" key="1">
    <source>
        <dbReference type="ARBA" id="ARBA00022527"/>
    </source>
</evidence>
<evidence type="ECO:0000256" key="4">
    <source>
        <dbReference type="ARBA" id="ARBA00022777"/>
    </source>
</evidence>
<protein>
    <recommendedName>
        <fullName evidence="7">Protein kinase domain-containing protein</fullName>
    </recommendedName>
</protein>
<evidence type="ECO:0000256" key="5">
    <source>
        <dbReference type="ARBA" id="ARBA00022840"/>
    </source>
</evidence>
<organism evidence="8 9">
    <name type="scientific">Glossina brevipalpis</name>
    <dbReference type="NCBI Taxonomy" id="37001"/>
    <lineage>
        <taxon>Eukaryota</taxon>
        <taxon>Metazoa</taxon>
        <taxon>Ecdysozoa</taxon>
        <taxon>Arthropoda</taxon>
        <taxon>Hexapoda</taxon>
        <taxon>Insecta</taxon>
        <taxon>Pterygota</taxon>
        <taxon>Neoptera</taxon>
        <taxon>Endopterygota</taxon>
        <taxon>Diptera</taxon>
        <taxon>Brachycera</taxon>
        <taxon>Muscomorpha</taxon>
        <taxon>Hippoboscoidea</taxon>
        <taxon>Glossinidae</taxon>
        <taxon>Glossina</taxon>
    </lineage>
</organism>
<dbReference type="GO" id="GO:0005524">
    <property type="term" value="F:ATP binding"/>
    <property type="evidence" value="ECO:0007669"/>
    <property type="project" value="UniProtKB-UniRule"/>
</dbReference>
<dbReference type="InterPro" id="IPR011009">
    <property type="entry name" value="Kinase-like_dom_sf"/>
</dbReference>
<evidence type="ECO:0000256" key="6">
    <source>
        <dbReference type="PROSITE-ProRule" id="PRU10141"/>
    </source>
</evidence>
<dbReference type="Pfam" id="PF00069">
    <property type="entry name" value="Pkinase"/>
    <property type="match status" value="1"/>
</dbReference>
<proteinExistence type="predicted"/>
<keyword evidence="1" id="KW-0723">Serine/threonine-protein kinase</keyword>
<dbReference type="Gene3D" id="3.30.200.20">
    <property type="entry name" value="Phosphorylase Kinase, domain 1"/>
    <property type="match status" value="1"/>
</dbReference>
<dbReference type="PROSITE" id="PS50011">
    <property type="entry name" value="PROTEIN_KINASE_DOM"/>
    <property type="match status" value="1"/>
</dbReference>
<evidence type="ECO:0000256" key="3">
    <source>
        <dbReference type="ARBA" id="ARBA00022741"/>
    </source>
</evidence>
<feature type="binding site" evidence="6">
    <location>
        <position position="68"/>
    </location>
    <ligand>
        <name>ATP</name>
        <dbReference type="ChEBI" id="CHEBI:30616"/>
    </ligand>
</feature>
<dbReference type="SUPFAM" id="SSF56112">
    <property type="entry name" value="Protein kinase-like (PK-like)"/>
    <property type="match status" value="1"/>
</dbReference>
<feature type="domain" description="Protein kinase" evidence="7">
    <location>
        <begin position="39"/>
        <end position="132"/>
    </location>
</feature>
<dbReference type="InterPro" id="IPR017441">
    <property type="entry name" value="Protein_kinase_ATP_BS"/>
</dbReference>
<dbReference type="GO" id="GO:0004674">
    <property type="term" value="F:protein serine/threonine kinase activity"/>
    <property type="evidence" value="ECO:0007669"/>
    <property type="project" value="UniProtKB-KW"/>
</dbReference>
<keyword evidence="9" id="KW-1185">Reference proteome</keyword>
<reference evidence="9" key="1">
    <citation type="submission" date="2014-03" db="EMBL/GenBank/DDBJ databases">
        <authorList>
            <person name="Aksoy S."/>
            <person name="Warren W."/>
            <person name="Wilson R.K."/>
        </authorList>
    </citation>
    <scope>NUCLEOTIDE SEQUENCE [LARGE SCALE GENOMIC DNA]</scope>
    <source>
        <strain evidence="9">IAEA</strain>
    </source>
</reference>
<evidence type="ECO:0000256" key="2">
    <source>
        <dbReference type="ARBA" id="ARBA00022679"/>
    </source>
</evidence>
<dbReference type="PROSITE" id="PS00107">
    <property type="entry name" value="PROTEIN_KINASE_ATP"/>
    <property type="match status" value="1"/>
</dbReference>
<dbReference type="VEuPathDB" id="VectorBase:GBRI042224"/>
<reference evidence="8" key="2">
    <citation type="submission" date="2020-05" db="UniProtKB">
        <authorList>
            <consortium name="EnsemblMetazoa"/>
        </authorList>
    </citation>
    <scope>IDENTIFICATION</scope>
    <source>
        <strain evidence="8">IAEA</strain>
    </source>
</reference>
<evidence type="ECO:0000259" key="7">
    <source>
        <dbReference type="PROSITE" id="PS50011"/>
    </source>
</evidence>
<keyword evidence="2" id="KW-0808">Transferase</keyword>
<dbReference type="STRING" id="37001.A0A1A9X2S5"/>
<dbReference type="GO" id="GO:0035556">
    <property type="term" value="P:intracellular signal transduction"/>
    <property type="evidence" value="ECO:0007669"/>
    <property type="project" value="UniProtKB-ARBA"/>
</dbReference>
<evidence type="ECO:0000313" key="9">
    <source>
        <dbReference type="Proteomes" id="UP000091820"/>
    </source>
</evidence>
<name>A0A1A9X2S5_9MUSC</name>
<dbReference type="PANTHER" id="PTHR11584:SF394">
    <property type="entry name" value="APOPTOTIC SIGNAL-REGULATING KINASE 1, ISOFORM C"/>
    <property type="match status" value="1"/>
</dbReference>
<dbReference type="PANTHER" id="PTHR11584">
    <property type="entry name" value="SERINE/THREONINE PROTEIN KINASE"/>
    <property type="match status" value="1"/>
</dbReference>
<evidence type="ECO:0000313" key="8">
    <source>
        <dbReference type="EnsemblMetazoa" id="GBRI042224-PA"/>
    </source>
</evidence>
<sequence length="132" mass="15814">MSPTFYELIYEMAADQEVFVNLNEEELPQIEYEYDYDYQNRKIVLGKGTYGTVYAARDKQTQVRIAIKELPEKNSQDVQPLHEEIKLHSQLRHRNIVRFLIALLIQNALLLKRVHSRISAHSRRMVFLRRRR</sequence>
<keyword evidence="5 6" id="KW-0067">ATP-binding</keyword>
<dbReference type="AlphaFoldDB" id="A0A1A9X2S5"/>
<keyword evidence="3 6" id="KW-0547">Nucleotide-binding</keyword>
<dbReference type="InterPro" id="IPR000719">
    <property type="entry name" value="Prot_kinase_dom"/>
</dbReference>
<dbReference type="EnsemblMetazoa" id="GBRI042224-RA">
    <property type="protein sequence ID" value="GBRI042224-PA"/>
    <property type="gene ID" value="GBRI042224"/>
</dbReference>
<dbReference type="Proteomes" id="UP000091820">
    <property type="component" value="Unassembled WGS sequence"/>
</dbReference>
<accession>A0A1A9X2S5</accession>
<keyword evidence="4" id="KW-0418">Kinase</keyword>